<evidence type="ECO:0000313" key="3">
    <source>
        <dbReference type="Proteomes" id="UP000774750"/>
    </source>
</evidence>
<evidence type="ECO:0000313" key="2">
    <source>
        <dbReference type="EMBL" id="MBM6920671.1"/>
    </source>
</evidence>
<keyword evidence="3" id="KW-1185">Reference proteome</keyword>
<gene>
    <name evidence="2" type="ORF">H6A12_05815</name>
</gene>
<protein>
    <recommendedName>
        <fullName evidence="4">DUF4405 domain-containing protein</fullName>
    </recommendedName>
</protein>
<keyword evidence="1" id="KW-0472">Membrane</keyword>
<dbReference type="InterPro" id="IPR016174">
    <property type="entry name" value="Di-haem_cyt_TM"/>
</dbReference>
<keyword evidence="1" id="KW-1133">Transmembrane helix</keyword>
<dbReference type="RefSeq" id="WP_204445809.1">
    <property type="nucleotide sequence ID" value="NZ_JACJKY010000007.1"/>
</dbReference>
<evidence type="ECO:0000256" key="1">
    <source>
        <dbReference type="SAM" id="Phobius"/>
    </source>
</evidence>
<dbReference type="SUPFAM" id="SSF81342">
    <property type="entry name" value="Transmembrane di-heme cytochromes"/>
    <property type="match status" value="1"/>
</dbReference>
<dbReference type="AlphaFoldDB" id="A0A938X5N3"/>
<sequence>MFNRKKALLIDSLLIVVFVVMAASGFAVHFAGGKAFAITHSASGVLFIVLVILHIVNHAKMMKQMMKSAKNS</sequence>
<proteinExistence type="predicted"/>
<reference evidence="2" key="2">
    <citation type="journal article" date="2021" name="Sci. Rep.">
        <title>The distribution of antibiotic resistance genes in chicken gut microbiota commensals.</title>
        <authorList>
            <person name="Juricova H."/>
            <person name="Matiasovicova J."/>
            <person name="Kubasova T."/>
            <person name="Cejkova D."/>
            <person name="Rychlik I."/>
        </authorList>
    </citation>
    <scope>NUCLEOTIDE SEQUENCE</scope>
    <source>
        <strain evidence="2">An559</strain>
    </source>
</reference>
<feature type="transmembrane region" description="Helical" evidence="1">
    <location>
        <begin position="7"/>
        <end position="31"/>
    </location>
</feature>
<feature type="transmembrane region" description="Helical" evidence="1">
    <location>
        <begin position="37"/>
        <end position="56"/>
    </location>
</feature>
<keyword evidence="1" id="KW-0812">Transmembrane</keyword>
<name>A0A938X5N3_9FIRM</name>
<evidence type="ECO:0008006" key="4">
    <source>
        <dbReference type="Google" id="ProtNLM"/>
    </source>
</evidence>
<dbReference type="Proteomes" id="UP000774750">
    <property type="component" value="Unassembled WGS sequence"/>
</dbReference>
<dbReference type="GO" id="GO:0016020">
    <property type="term" value="C:membrane"/>
    <property type="evidence" value="ECO:0007669"/>
    <property type="project" value="InterPro"/>
</dbReference>
<comment type="caution">
    <text evidence="2">The sequence shown here is derived from an EMBL/GenBank/DDBJ whole genome shotgun (WGS) entry which is preliminary data.</text>
</comment>
<accession>A0A938X5N3</accession>
<organism evidence="2 3">
    <name type="scientific">Merdimmobilis hominis</name>
    <dbReference type="NCBI Taxonomy" id="2897707"/>
    <lineage>
        <taxon>Bacteria</taxon>
        <taxon>Bacillati</taxon>
        <taxon>Bacillota</taxon>
        <taxon>Clostridia</taxon>
        <taxon>Eubacteriales</taxon>
        <taxon>Oscillospiraceae</taxon>
        <taxon>Merdimmobilis</taxon>
    </lineage>
</organism>
<dbReference type="EMBL" id="JACJKY010000007">
    <property type="protein sequence ID" value="MBM6920671.1"/>
    <property type="molecule type" value="Genomic_DNA"/>
</dbReference>
<dbReference type="GO" id="GO:0022904">
    <property type="term" value="P:respiratory electron transport chain"/>
    <property type="evidence" value="ECO:0007669"/>
    <property type="project" value="InterPro"/>
</dbReference>
<reference evidence="2" key="1">
    <citation type="submission" date="2020-08" db="EMBL/GenBank/DDBJ databases">
        <authorList>
            <person name="Cejkova D."/>
            <person name="Kubasova T."/>
            <person name="Jahodarova E."/>
            <person name="Rychlik I."/>
        </authorList>
    </citation>
    <scope>NUCLEOTIDE SEQUENCE</scope>
    <source>
        <strain evidence="2">An559</strain>
    </source>
</reference>